<feature type="region of interest" description="Disordered" evidence="2">
    <location>
        <begin position="1042"/>
        <end position="1080"/>
    </location>
</feature>
<dbReference type="EMBL" id="UFQT01000465">
    <property type="protein sequence ID" value="SSX24602.1"/>
    <property type="molecule type" value="Genomic_DNA"/>
</dbReference>
<gene>
    <name evidence="3" type="primary">CSON011017</name>
</gene>
<proteinExistence type="predicted"/>
<evidence type="ECO:0000313" key="3">
    <source>
        <dbReference type="EMBL" id="SSX24602.1"/>
    </source>
</evidence>
<evidence type="ECO:0000256" key="1">
    <source>
        <dbReference type="PROSITE-ProRule" id="PRU00708"/>
    </source>
</evidence>
<feature type="repeat" description="PPR" evidence="1">
    <location>
        <begin position="210"/>
        <end position="244"/>
    </location>
</feature>
<feature type="region of interest" description="Disordered" evidence="2">
    <location>
        <begin position="655"/>
        <end position="675"/>
    </location>
</feature>
<organism evidence="3">
    <name type="scientific">Culicoides sonorensis</name>
    <name type="common">Biting midge</name>
    <dbReference type="NCBI Taxonomy" id="179676"/>
    <lineage>
        <taxon>Eukaryota</taxon>
        <taxon>Metazoa</taxon>
        <taxon>Ecdysozoa</taxon>
        <taxon>Arthropoda</taxon>
        <taxon>Hexapoda</taxon>
        <taxon>Insecta</taxon>
        <taxon>Pterygota</taxon>
        <taxon>Neoptera</taxon>
        <taxon>Endopterygota</taxon>
        <taxon>Diptera</taxon>
        <taxon>Nematocera</taxon>
        <taxon>Chironomoidea</taxon>
        <taxon>Ceratopogonidae</taxon>
        <taxon>Ceratopogoninae</taxon>
        <taxon>Culicoides</taxon>
        <taxon>Monoculicoides</taxon>
    </lineage>
</organism>
<protein>
    <submittedName>
        <fullName evidence="3">CSON011017 protein</fullName>
    </submittedName>
</protein>
<feature type="region of interest" description="Disordered" evidence="2">
    <location>
        <begin position="1384"/>
        <end position="1414"/>
    </location>
</feature>
<evidence type="ECO:0000256" key="2">
    <source>
        <dbReference type="SAM" id="MobiDB-lite"/>
    </source>
</evidence>
<dbReference type="Gene3D" id="1.25.40.10">
    <property type="entry name" value="Tetratricopeptide repeat domain"/>
    <property type="match status" value="2"/>
</dbReference>
<reference evidence="3" key="1">
    <citation type="submission" date="2018-07" db="EMBL/GenBank/DDBJ databases">
        <authorList>
            <person name="Quirk P.G."/>
            <person name="Krulwich T.A."/>
        </authorList>
    </citation>
    <scope>NUCLEOTIDE SEQUENCE</scope>
</reference>
<dbReference type="VEuPathDB" id="VectorBase:CSON011017"/>
<dbReference type="Pfam" id="PF12854">
    <property type="entry name" value="PPR_1"/>
    <property type="match status" value="1"/>
</dbReference>
<dbReference type="PANTHER" id="PTHR46669">
    <property type="entry name" value="LEUCINE-RICH PPR MOTIF-CONTAINING PROTEIN, MITOCHONDRIAL"/>
    <property type="match status" value="1"/>
</dbReference>
<dbReference type="Pfam" id="PF13041">
    <property type="entry name" value="PPR_2"/>
    <property type="match status" value="1"/>
</dbReference>
<dbReference type="GO" id="GO:0005634">
    <property type="term" value="C:nucleus"/>
    <property type="evidence" value="ECO:0007669"/>
    <property type="project" value="TreeGrafter"/>
</dbReference>
<dbReference type="Pfam" id="PF01535">
    <property type="entry name" value="PPR"/>
    <property type="match status" value="1"/>
</dbReference>
<accession>A0A336M2Y3</accession>
<dbReference type="InterPro" id="IPR011990">
    <property type="entry name" value="TPR-like_helical_dom_sf"/>
</dbReference>
<dbReference type="InterPro" id="IPR033490">
    <property type="entry name" value="LRP130"/>
</dbReference>
<sequence length="1414" mass="159120">MASLLRGFRYPFGYFAGFARSLVVNGARESGVSNFAQPVQCLCGSFNGNGYATAAARQNDSLEKSLRRLDSDAKRAGRISRRDIEDVLEEIRLNRSATSSQSLLVIRCCGNLVPEELPEVRTKLVQEIWKTLNSLNIPMDISHYNALLRVYLENEYNFSPTDFLADLEQKGIEPNRVTYQRLIARYCQQGDIEGATKILEFMREKQLPVNENVFNALIMGHSQAGDMDSASGILQVMNQAGLEPSNDTYTTLLCGYAKQGNLNKIKEVLESCDKNEIYFLDRDMLEIVYNLAVNGNAEHVDFLLERIKRSAGYNQDAINTILRLINKGEESVAFKVLMTMVRGVKQDGEMVDTGSFFVKQLVKANRPLESIVRICKEFEDKDLNPRATLIALEMAVTSGNIGITTALLKQAHATGHPVRQHFFWPLLCSNNIKNNEEILDILRLMQNEFNLTPSAETVREYAIPNLKEKNYDKIINLLRSANISSATAATSVVYQALNDNNLSEAARIASSFTVYYSPFLYRAGLLRALNKTKDLDAYILLIRHIYENIPRLEMMNSKEKDDVISDTGVEGAENAVVETDSQASIDQAEMLGKIVYDAVVYFKNNRAEMIHNILDGLIKQGLSISNQQATKIQEKLGAELTPEISTMLGQLSTGELKPSPIARSERQRTPVNEMSSEQLERLISTLDAKGENTKGLKRQLVGALIREKNVEKLETYIKQLESEGYVLTSGVFAQITDMYATNGELEKAVETVKKIKEKEPDFLLDRIKAVKIAQLYLNADRLDDALKFLESHKHEELEADAITVFNYNTTLWRLLNSIADKGKTKELKQVFDALVNGKYCEPNNVLLGPFIKAHLVNDDLEGALKTFEEICQNYRTTPWKNELACRLIQKENATGLQKLTDLSTDIHGEVNSLYDLVFSFVECGRIRQARKILETPGLKTRPNRINTACERYRQEGMVQPLEGLIEATKDLNHIDRMDIYYNLLLSYIKEKEPEKALGLWTKLQEEDIAPSDNFLLKLAQFLKENNVEVPFVVPETLEKKPIKKAESKPKQTATQPKAAPTPQKQTQIQAKPKPVDPVSDKVKEFRSALRSNNLESAMALKQNLTPSDKLSVTDKSILIEALTKAERYGEAKKVVLEMINSDSTFPLPRIFRFYLNKIANSGDVQTLEEIGSKLTPELKKTLSFDNRFCHASIVAGNGEKYLEKLENELAGVKNAGDLKAVAEKFPRGGAIGILERHPELVERFEKLAENYAKQQFIAPLNILWSHLFCAGTNEAKAEEIWQKYLKNEPRLMFQKVMHDAREKNDIELSQKLIEKLKDSKITEGAFGTAYSCLIDVLVAKEKIDDAVKAVQDAGKTIGLDVVNRSALVRVKEALEQQKKTVPFVIPERTKSRADQETSSSSSSSSSDDEVTQKK</sequence>
<feature type="repeat" description="PPR" evidence="1">
    <location>
        <begin position="175"/>
        <end position="209"/>
    </location>
</feature>
<dbReference type="NCBIfam" id="TIGR00756">
    <property type="entry name" value="PPR"/>
    <property type="match status" value="1"/>
</dbReference>
<dbReference type="PROSITE" id="PS51375">
    <property type="entry name" value="PPR"/>
    <property type="match status" value="2"/>
</dbReference>
<dbReference type="OMA" id="HIDRNKI"/>
<dbReference type="GO" id="GO:0070129">
    <property type="term" value="P:regulation of mitochondrial translation"/>
    <property type="evidence" value="ECO:0007669"/>
    <property type="project" value="TreeGrafter"/>
</dbReference>
<dbReference type="GO" id="GO:0005739">
    <property type="term" value="C:mitochondrion"/>
    <property type="evidence" value="ECO:0007669"/>
    <property type="project" value="TreeGrafter"/>
</dbReference>
<dbReference type="PANTHER" id="PTHR46669:SF1">
    <property type="entry name" value="LEUCINE-RICH PPR MOTIF-CONTAINING PROTEIN, MITOCHONDRIAL"/>
    <property type="match status" value="1"/>
</dbReference>
<dbReference type="GO" id="GO:0003730">
    <property type="term" value="F:mRNA 3'-UTR binding"/>
    <property type="evidence" value="ECO:0007669"/>
    <property type="project" value="TreeGrafter"/>
</dbReference>
<name>A0A336M2Y3_CULSO</name>
<dbReference type="InterPro" id="IPR002885">
    <property type="entry name" value="PPR_rpt"/>
</dbReference>